<evidence type="ECO:0000313" key="1">
    <source>
        <dbReference type="EMBL" id="RDI60778.1"/>
    </source>
</evidence>
<name>A0A370HQK8_9HYPH</name>
<comment type="caution">
    <text evidence="1">The sequence shown here is derived from an EMBL/GenBank/DDBJ whole genome shotgun (WGS) entry which is preliminary data.</text>
</comment>
<reference evidence="1 2" key="1">
    <citation type="submission" date="2018-07" db="EMBL/GenBank/DDBJ databases">
        <title>Genomic Encyclopedia of Type Strains, Phase IV (KMG-IV): sequencing the most valuable type-strain genomes for metagenomic binning, comparative biology and taxonomic classification.</title>
        <authorList>
            <person name="Goeker M."/>
        </authorList>
    </citation>
    <scope>NUCLEOTIDE SEQUENCE [LARGE SCALE GENOMIC DNA]</scope>
    <source>
        <strain evidence="1 2">DSM 14364</strain>
    </source>
</reference>
<dbReference type="EMBL" id="QQBB01000002">
    <property type="protein sequence ID" value="RDI60778.1"/>
    <property type="molecule type" value="Genomic_DNA"/>
</dbReference>
<gene>
    <name evidence="1" type="ORF">DES45_102166</name>
</gene>
<proteinExistence type="predicted"/>
<organism evidence="1 2">
    <name type="scientific">Microvirga subterranea</name>
    <dbReference type="NCBI Taxonomy" id="186651"/>
    <lineage>
        <taxon>Bacteria</taxon>
        <taxon>Pseudomonadati</taxon>
        <taxon>Pseudomonadota</taxon>
        <taxon>Alphaproteobacteria</taxon>
        <taxon>Hyphomicrobiales</taxon>
        <taxon>Methylobacteriaceae</taxon>
        <taxon>Microvirga</taxon>
    </lineage>
</organism>
<dbReference type="RefSeq" id="WP_114768994.1">
    <property type="nucleotide sequence ID" value="NZ_QQBB01000002.1"/>
</dbReference>
<evidence type="ECO:0000313" key="2">
    <source>
        <dbReference type="Proteomes" id="UP000254925"/>
    </source>
</evidence>
<dbReference type="Proteomes" id="UP000254925">
    <property type="component" value="Unassembled WGS sequence"/>
</dbReference>
<accession>A0A370HQK8</accession>
<keyword evidence="2" id="KW-1185">Reference proteome</keyword>
<sequence>MLALNLTSMVDLALDLDVDLGIDLNLNTNLDNVFVNHVISDFVDLSANTAYLRGSADAFGENTLVNVEFDVVTTDNLSSISVSVVSVSD</sequence>
<protein>
    <submittedName>
        <fullName evidence="1">Uncharacterized protein</fullName>
    </submittedName>
</protein>
<dbReference type="AlphaFoldDB" id="A0A370HQK8"/>